<accession>A0A0R1MV94</accession>
<sequence>MDAHKDLQTITGTVDQLTQQRQTAARRMDTQTSQWQRLADQFEQDLQKVAEGIKLQLARLDKLAEENQDALTANAKDAAADQQAIDDPPDFDGQVADLQNQIEAMNRDTIPAYQQELQPLLTTQQEQRHTLTGLQSQLQDIVAQENHIAIKIRKAKSLHDMIAVTNEEQGNIDALRGQREDLTSQIKDVQQTLTDGQRDIDQVNHKIEDAKKQMTTWDTQSRQLQEAKRRQPSQVARFQQHIQELAAQAAGLQKMSDQISAARDKTQDAANTVSEQLTDLQPLLTALNDIVGTQTVAEAQNSAADSSAPTPAPPAAGPVALILPLLPKNAAHVAALQGVMQKLVTDGTQSVHLYTTGYEEEDMAALQQLLGEDRPAQLAWTNMYTALRQTQQPAAQARLNVQPDWVTRATPDNQTVEYLTPANKLAARVQYRQNGKIRSVTYFNLPGGAQRRDFWDPDGRVAVTQSVNTQTGRVTNENFYRVDGSVVLIKEYQNNQEQIHVLAEDRHVLQEFTSDDALAAWWLSQAVPQGSILVAPANPHLLLNKSLQERTDLQVVPILTPESTPQIWAELLGGEIPLETAYVSDPNLQQAAEETLPSVHVETLTD</sequence>
<comment type="caution">
    <text evidence="2">The sequence shown here is derived from an EMBL/GenBank/DDBJ whole genome shotgun (WGS) entry which is preliminary data.</text>
</comment>
<gene>
    <name evidence="2" type="ORF">FD09_GL000545</name>
</gene>
<protein>
    <submittedName>
        <fullName evidence="2">Uncharacterized protein</fullName>
    </submittedName>
</protein>
<keyword evidence="3" id="KW-1185">Reference proteome</keyword>
<evidence type="ECO:0000313" key="3">
    <source>
        <dbReference type="Proteomes" id="UP000051330"/>
    </source>
</evidence>
<name>A0A0R1MV94_9LACO</name>
<feature type="coiled-coil region" evidence="1">
    <location>
        <begin position="172"/>
        <end position="255"/>
    </location>
</feature>
<dbReference type="Proteomes" id="UP000051330">
    <property type="component" value="Unassembled WGS sequence"/>
</dbReference>
<evidence type="ECO:0000256" key="1">
    <source>
        <dbReference type="SAM" id="Coils"/>
    </source>
</evidence>
<evidence type="ECO:0000313" key="2">
    <source>
        <dbReference type="EMBL" id="KRL11937.1"/>
    </source>
</evidence>
<dbReference type="AlphaFoldDB" id="A0A0R1MV94"/>
<organism evidence="2 3">
    <name type="scientific">Schleiferilactobacillus perolens DSM 12744</name>
    <dbReference type="NCBI Taxonomy" id="1423792"/>
    <lineage>
        <taxon>Bacteria</taxon>
        <taxon>Bacillati</taxon>
        <taxon>Bacillota</taxon>
        <taxon>Bacilli</taxon>
        <taxon>Lactobacillales</taxon>
        <taxon>Lactobacillaceae</taxon>
        <taxon>Schleiferilactobacillus</taxon>
    </lineage>
</organism>
<reference evidence="2 3" key="1">
    <citation type="journal article" date="2015" name="Genome Announc.">
        <title>Expanding the biotechnology potential of lactobacilli through comparative genomics of 213 strains and associated genera.</title>
        <authorList>
            <person name="Sun Z."/>
            <person name="Harris H.M."/>
            <person name="McCann A."/>
            <person name="Guo C."/>
            <person name="Argimon S."/>
            <person name="Zhang W."/>
            <person name="Yang X."/>
            <person name="Jeffery I.B."/>
            <person name="Cooney J.C."/>
            <person name="Kagawa T.F."/>
            <person name="Liu W."/>
            <person name="Song Y."/>
            <person name="Salvetti E."/>
            <person name="Wrobel A."/>
            <person name="Rasinkangas P."/>
            <person name="Parkhill J."/>
            <person name="Rea M.C."/>
            <person name="O'Sullivan O."/>
            <person name="Ritari J."/>
            <person name="Douillard F.P."/>
            <person name="Paul Ross R."/>
            <person name="Yang R."/>
            <person name="Briner A.E."/>
            <person name="Felis G.E."/>
            <person name="de Vos W.M."/>
            <person name="Barrangou R."/>
            <person name="Klaenhammer T.R."/>
            <person name="Caufield P.W."/>
            <person name="Cui Y."/>
            <person name="Zhang H."/>
            <person name="O'Toole P.W."/>
        </authorList>
    </citation>
    <scope>NUCLEOTIDE SEQUENCE [LARGE SCALE GENOMIC DNA]</scope>
    <source>
        <strain evidence="2 3">DSM 12744</strain>
    </source>
</reference>
<keyword evidence="1" id="KW-0175">Coiled coil</keyword>
<dbReference type="EMBL" id="AZEC01000010">
    <property type="protein sequence ID" value="KRL11937.1"/>
    <property type="molecule type" value="Genomic_DNA"/>
</dbReference>
<dbReference type="PATRIC" id="fig|1423792.3.peg.555"/>
<dbReference type="RefSeq" id="WP_057821264.1">
    <property type="nucleotide sequence ID" value="NZ_AZEC01000010.1"/>
</dbReference>
<dbReference type="Gene3D" id="1.10.287.950">
    <property type="entry name" value="Methyl-accepting chemotaxis protein"/>
    <property type="match status" value="1"/>
</dbReference>
<dbReference type="OrthoDB" id="2275418at2"/>
<dbReference type="STRING" id="1423792.FD09_GL000545"/>
<proteinExistence type="predicted"/>